<dbReference type="Pfam" id="PF02878">
    <property type="entry name" value="PGM_PMM_I"/>
    <property type="match status" value="1"/>
</dbReference>
<proteinExistence type="inferred from homology"/>
<dbReference type="PRINTS" id="PR00509">
    <property type="entry name" value="PGMPMM"/>
</dbReference>
<dbReference type="SUPFAM" id="SSF55957">
    <property type="entry name" value="Phosphoglucomutase, C-terminal domain"/>
    <property type="match status" value="1"/>
</dbReference>
<dbReference type="InterPro" id="IPR005844">
    <property type="entry name" value="A-D-PHexomutase_a/b/a-I"/>
</dbReference>
<dbReference type="InterPro" id="IPR005845">
    <property type="entry name" value="A-D-PHexomutase_a/b/a-II"/>
</dbReference>
<evidence type="ECO:0000256" key="1">
    <source>
        <dbReference type="ARBA" id="ARBA00000586"/>
    </source>
</evidence>
<dbReference type="PANTHER" id="PTHR43771">
    <property type="entry name" value="PHOSPHOMANNOMUTASE"/>
    <property type="match status" value="1"/>
</dbReference>
<dbReference type="InterPro" id="IPR005846">
    <property type="entry name" value="A-D-PHexomutase_a/b/a-III"/>
</dbReference>
<dbReference type="Proteomes" id="UP000234240">
    <property type="component" value="Unassembled WGS sequence"/>
</dbReference>
<feature type="domain" description="Alpha-D-phosphohexomutase alpha/beta/alpha" evidence="13">
    <location>
        <begin position="7"/>
        <end position="134"/>
    </location>
</feature>
<dbReference type="OrthoDB" id="9803322at2"/>
<dbReference type="InterPro" id="IPR016055">
    <property type="entry name" value="A-D-PHexomutase_a/b/a-I/II/III"/>
</dbReference>
<dbReference type="InterPro" id="IPR005843">
    <property type="entry name" value="A-D-PHexomutase_C"/>
</dbReference>
<name>A0A2N5E1I8_9GAMM</name>
<organism evidence="16 17">
    <name type="scientific">Chimaeribacter californicus</name>
    <dbReference type="NCBI Taxonomy" id="2060067"/>
    <lineage>
        <taxon>Bacteria</taxon>
        <taxon>Pseudomonadati</taxon>
        <taxon>Pseudomonadota</taxon>
        <taxon>Gammaproteobacteria</taxon>
        <taxon>Enterobacterales</taxon>
        <taxon>Yersiniaceae</taxon>
        <taxon>Chimaeribacter</taxon>
    </lineage>
</organism>
<dbReference type="SUPFAM" id="SSF53738">
    <property type="entry name" value="Phosphoglucomutase, first 3 domains"/>
    <property type="match status" value="3"/>
</dbReference>
<dbReference type="Pfam" id="PF02879">
    <property type="entry name" value="PGM_PMM_II"/>
    <property type="match status" value="1"/>
</dbReference>
<dbReference type="InterPro" id="IPR005841">
    <property type="entry name" value="Alpha-D-phosphohexomutase_SF"/>
</dbReference>
<dbReference type="CDD" id="cd03089">
    <property type="entry name" value="PMM_PGM"/>
    <property type="match status" value="1"/>
</dbReference>
<feature type="domain" description="Alpha-D-phosphohexomutase alpha/beta/alpha" evidence="14">
    <location>
        <begin position="151"/>
        <end position="255"/>
    </location>
</feature>
<dbReference type="InterPro" id="IPR016066">
    <property type="entry name" value="A-D-PHexomutase_CS"/>
</dbReference>
<evidence type="ECO:0000256" key="9">
    <source>
        <dbReference type="ARBA" id="ARBA00022842"/>
    </source>
</evidence>
<keyword evidence="9 11" id="KW-0460">Magnesium</keyword>
<evidence type="ECO:0000256" key="5">
    <source>
        <dbReference type="ARBA" id="ARBA00012730"/>
    </source>
</evidence>
<comment type="similarity">
    <text evidence="4 11">Belongs to the phosphohexose mutase family.</text>
</comment>
<evidence type="ECO:0000259" key="13">
    <source>
        <dbReference type="Pfam" id="PF02878"/>
    </source>
</evidence>
<reference evidence="16 17" key="1">
    <citation type="submission" date="2017-12" db="EMBL/GenBank/DDBJ databases">
        <title>Characterization of six clinical isolates of Enterochimera gen. nov., a novel genus of the Yersiniaciae family and the three species Enterochimera arupensis sp. nov., Enterochimera coloradensis sp. nov, and Enterochimera californica sp. nov.</title>
        <authorList>
            <person name="Rossi A."/>
            <person name="Fisher M."/>
        </authorList>
    </citation>
    <scope>NUCLEOTIDE SEQUENCE [LARGE SCALE GENOMIC DNA]</scope>
    <source>
        <strain evidence="17">2015-Iso6</strain>
    </source>
</reference>
<comment type="pathway">
    <text evidence="3">Nucleotide-sugar biosynthesis; GDP-alpha-D-mannose biosynthesis; alpha-D-mannose 1-phosphate from D-fructose 6-phosphate: step 2/2.</text>
</comment>
<dbReference type="Gene3D" id="3.30.310.50">
    <property type="entry name" value="Alpha-D-phosphohexomutase, C-terminal domain"/>
    <property type="match status" value="1"/>
</dbReference>
<evidence type="ECO:0000259" key="14">
    <source>
        <dbReference type="Pfam" id="PF02879"/>
    </source>
</evidence>
<evidence type="ECO:0000256" key="6">
    <source>
        <dbReference type="ARBA" id="ARBA00021706"/>
    </source>
</evidence>
<accession>A0A2N5E1I8</accession>
<feature type="domain" description="Alpha-D-phosphohexomutase C-terminal" evidence="12">
    <location>
        <begin position="375"/>
        <end position="451"/>
    </location>
</feature>
<dbReference type="GO" id="GO:0004615">
    <property type="term" value="F:phosphomannomutase activity"/>
    <property type="evidence" value="ECO:0007669"/>
    <property type="project" value="UniProtKB-EC"/>
</dbReference>
<keyword evidence="8 11" id="KW-0479">Metal-binding</keyword>
<dbReference type="AlphaFoldDB" id="A0A2N5E1I8"/>
<dbReference type="EC" id="5.4.2.8" evidence="5"/>
<keyword evidence="10 16" id="KW-0413">Isomerase</keyword>
<evidence type="ECO:0000259" key="12">
    <source>
        <dbReference type="Pfam" id="PF00408"/>
    </source>
</evidence>
<keyword evidence="7" id="KW-0597">Phosphoprotein</keyword>
<comment type="catalytic activity">
    <reaction evidence="1">
        <text>alpha-D-mannose 1-phosphate = D-mannose 6-phosphate</text>
        <dbReference type="Rhea" id="RHEA:11140"/>
        <dbReference type="ChEBI" id="CHEBI:58409"/>
        <dbReference type="ChEBI" id="CHEBI:58735"/>
        <dbReference type="EC" id="5.4.2.8"/>
    </reaction>
</comment>
<evidence type="ECO:0000256" key="7">
    <source>
        <dbReference type="ARBA" id="ARBA00022553"/>
    </source>
</evidence>
<keyword evidence="17" id="KW-1185">Reference proteome</keyword>
<protein>
    <recommendedName>
        <fullName evidence="6">Phosphomannomutase</fullName>
        <ecNumber evidence="5">5.4.2.8</ecNumber>
    </recommendedName>
</protein>
<dbReference type="InterPro" id="IPR036900">
    <property type="entry name" value="A-D-PHexomutase_C_sf"/>
</dbReference>
<evidence type="ECO:0000256" key="3">
    <source>
        <dbReference type="ARBA" id="ARBA00004699"/>
    </source>
</evidence>
<evidence type="ECO:0000256" key="10">
    <source>
        <dbReference type="ARBA" id="ARBA00023235"/>
    </source>
</evidence>
<sequence>METLSCFKAYDIRGELGITLDEAIARRIGRAYSAWLHPTRVVIGGDNRLSTAGLKQALAAGLQAGGADVIDIGMVGTEEVYFATRALNACGGIQVTASHNPAHYNGMKLVREEAKPISSDSGLLAIKALAEANQFPPSRVGSYRQLDHRTPYLDHLLSYLQGQPLRPLRVVVNAGNGAAGPMLDALEQRLCRMGCEINWIKIHHTPDGRFPHGVPNPMLPENRAATQAAILNHRADIGLAWDGDFDRCFIFDEQGAYLEGYYVVSLLADALLARTPGETILHDPRLIWATRETIMRHGGTPVETKTGHAFMKERMRQEDALYGGEMSAHHYFRAFGYCDSGMIPALLMLQLLGERPQPLSAWVAGLKARFPVSGEINCRVEDPVQVMRAIEAHYMAGRAPDMAVGAPDAPSVTHIDGVSMAFATWRFNLRCSNTEPLLRLNVESRGDRPLMQAKTRELLALIAASPAAGSPGV</sequence>
<evidence type="ECO:0000256" key="8">
    <source>
        <dbReference type="ARBA" id="ARBA00022723"/>
    </source>
</evidence>
<dbReference type="RefSeq" id="WP_101817277.1">
    <property type="nucleotide sequence ID" value="NZ_PJZF01000014.1"/>
</dbReference>
<comment type="caution">
    <text evidence="16">The sequence shown here is derived from an EMBL/GenBank/DDBJ whole genome shotgun (WGS) entry which is preliminary data.</text>
</comment>
<dbReference type="PANTHER" id="PTHR43771:SF1">
    <property type="entry name" value="PHOSPHOMANNOMUTASE"/>
    <property type="match status" value="1"/>
</dbReference>
<feature type="domain" description="Alpha-D-phosphohexomutase alpha/beta/alpha" evidence="15">
    <location>
        <begin position="260"/>
        <end position="365"/>
    </location>
</feature>
<evidence type="ECO:0000313" key="16">
    <source>
        <dbReference type="EMBL" id="PLR34322.1"/>
    </source>
</evidence>
<dbReference type="Pfam" id="PF02880">
    <property type="entry name" value="PGM_PMM_III"/>
    <property type="match status" value="1"/>
</dbReference>
<evidence type="ECO:0000256" key="4">
    <source>
        <dbReference type="ARBA" id="ARBA00010231"/>
    </source>
</evidence>
<evidence type="ECO:0000256" key="2">
    <source>
        <dbReference type="ARBA" id="ARBA00001946"/>
    </source>
</evidence>
<dbReference type="Gene3D" id="3.40.120.10">
    <property type="entry name" value="Alpha-D-Glucose-1,6-Bisphosphate, subunit A, domain 3"/>
    <property type="match status" value="3"/>
</dbReference>
<dbReference type="PROSITE" id="PS00710">
    <property type="entry name" value="PGM_PMM"/>
    <property type="match status" value="1"/>
</dbReference>
<gene>
    <name evidence="16" type="ORF">CYR55_15500</name>
</gene>
<evidence type="ECO:0000313" key="17">
    <source>
        <dbReference type="Proteomes" id="UP000234240"/>
    </source>
</evidence>
<comment type="cofactor">
    <cofactor evidence="2">
        <name>Mg(2+)</name>
        <dbReference type="ChEBI" id="CHEBI:18420"/>
    </cofactor>
</comment>
<evidence type="ECO:0000259" key="15">
    <source>
        <dbReference type="Pfam" id="PF02880"/>
    </source>
</evidence>
<dbReference type="GO" id="GO:0000287">
    <property type="term" value="F:magnesium ion binding"/>
    <property type="evidence" value="ECO:0007669"/>
    <property type="project" value="InterPro"/>
</dbReference>
<evidence type="ECO:0000256" key="11">
    <source>
        <dbReference type="RuleBase" id="RU004326"/>
    </source>
</evidence>
<dbReference type="EMBL" id="PJZF01000014">
    <property type="protein sequence ID" value="PLR34322.1"/>
    <property type="molecule type" value="Genomic_DNA"/>
</dbReference>
<dbReference type="GO" id="GO:0005975">
    <property type="term" value="P:carbohydrate metabolic process"/>
    <property type="evidence" value="ECO:0007669"/>
    <property type="project" value="InterPro"/>
</dbReference>
<dbReference type="Pfam" id="PF00408">
    <property type="entry name" value="PGM_PMM_IV"/>
    <property type="match status" value="1"/>
</dbReference>